<dbReference type="Gene3D" id="1.20.1110.10">
    <property type="entry name" value="Calcium-transporting ATPase, transmembrane domain"/>
    <property type="match status" value="1"/>
</dbReference>
<evidence type="ECO:0000256" key="4">
    <source>
        <dbReference type="ARBA" id="ARBA00022692"/>
    </source>
</evidence>
<dbReference type="InterPro" id="IPR059000">
    <property type="entry name" value="ATPase_P-type_domA"/>
</dbReference>
<dbReference type="Proteomes" id="UP000178951">
    <property type="component" value="Unassembled WGS sequence"/>
</dbReference>
<dbReference type="SUPFAM" id="SSF81660">
    <property type="entry name" value="Metal cation-transporting ATPase, ATP-binding domain N"/>
    <property type="match status" value="1"/>
</dbReference>
<dbReference type="Gene3D" id="2.70.150.10">
    <property type="entry name" value="Calcium-transporting ATPase, cytoplasmic transduction domain A"/>
    <property type="match status" value="1"/>
</dbReference>
<keyword evidence="4 10" id="KW-0812">Transmembrane</keyword>
<feature type="transmembrane region" description="Helical" evidence="10">
    <location>
        <begin position="51"/>
        <end position="71"/>
    </location>
</feature>
<dbReference type="InterPro" id="IPR001757">
    <property type="entry name" value="P_typ_ATPase"/>
</dbReference>
<keyword evidence="3" id="KW-1003">Cell membrane</keyword>
<dbReference type="InterPro" id="IPR023214">
    <property type="entry name" value="HAD_sf"/>
</dbReference>
<comment type="similarity">
    <text evidence="2">Belongs to the cation transport ATPase (P-type) (TC 3.A.3) family. Type IIA subfamily.</text>
</comment>
<feature type="non-terminal residue" evidence="12">
    <location>
        <position position="646"/>
    </location>
</feature>
<dbReference type="GO" id="GO:0005886">
    <property type="term" value="C:plasma membrane"/>
    <property type="evidence" value="ECO:0007669"/>
    <property type="project" value="UniProtKB-SubCell"/>
</dbReference>
<feature type="domain" description="Cation-transporting P-type ATPase N-terminal" evidence="11">
    <location>
        <begin position="2"/>
        <end position="75"/>
    </location>
</feature>
<keyword evidence="9 10" id="KW-0472">Membrane</keyword>
<dbReference type="InterPro" id="IPR050510">
    <property type="entry name" value="Cation_transp_ATPase_P-type"/>
</dbReference>
<dbReference type="SUPFAM" id="SSF81653">
    <property type="entry name" value="Calcium ATPase, transduction domain A"/>
    <property type="match status" value="1"/>
</dbReference>
<dbReference type="GO" id="GO:0016887">
    <property type="term" value="F:ATP hydrolysis activity"/>
    <property type="evidence" value="ECO:0007669"/>
    <property type="project" value="InterPro"/>
</dbReference>
<dbReference type="SFLD" id="SFLDF00027">
    <property type="entry name" value="p-type_atpase"/>
    <property type="match status" value="1"/>
</dbReference>
<feature type="transmembrane region" description="Helical" evidence="10">
    <location>
        <begin position="83"/>
        <end position="102"/>
    </location>
</feature>
<dbReference type="NCBIfam" id="TIGR01494">
    <property type="entry name" value="ATPase_P-type"/>
    <property type="match status" value="3"/>
</dbReference>
<dbReference type="InterPro" id="IPR023298">
    <property type="entry name" value="ATPase_P-typ_TM_dom_sf"/>
</dbReference>
<dbReference type="InterPro" id="IPR018303">
    <property type="entry name" value="ATPase_P-typ_P_site"/>
</dbReference>
<dbReference type="STRING" id="1802583.A2311_05100"/>
<evidence type="ECO:0000256" key="2">
    <source>
        <dbReference type="ARBA" id="ARBA00005675"/>
    </source>
</evidence>
<dbReference type="AlphaFoldDB" id="A0A1F4TV68"/>
<dbReference type="Gene3D" id="3.40.1110.10">
    <property type="entry name" value="Calcium-transporting ATPase, cytoplasmic domain N"/>
    <property type="match status" value="1"/>
</dbReference>
<dbReference type="InterPro" id="IPR008250">
    <property type="entry name" value="ATPase_P-typ_transduc_dom_A_sf"/>
</dbReference>
<dbReference type="PANTHER" id="PTHR43294">
    <property type="entry name" value="SODIUM/POTASSIUM-TRANSPORTING ATPASE SUBUNIT ALPHA"/>
    <property type="match status" value="1"/>
</dbReference>
<dbReference type="SFLD" id="SFLDG00002">
    <property type="entry name" value="C1.7:_P-type_atpase_like"/>
    <property type="match status" value="1"/>
</dbReference>
<dbReference type="InterPro" id="IPR004014">
    <property type="entry name" value="ATPase_P-typ_cation-transptr_N"/>
</dbReference>
<organism evidence="12 13">
    <name type="scientific">candidate division WOR-1 bacterium RIFOXYB2_FULL_48_7</name>
    <dbReference type="NCBI Taxonomy" id="1802583"/>
    <lineage>
        <taxon>Bacteria</taxon>
        <taxon>Bacillati</taxon>
        <taxon>Saganbacteria</taxon>
    </lineage>
</organism>
<evidence type="ECO:0000256" key="9">
    <source>
        <dbReference type="ARBA" id="ARBA00023136"/>
    </source>
</evidence>
<proteinExistence type="inferred from homology"/>
<dbReference type="SFLD" id="SFLDS00003">
    <property type="entry name" value="Haloacid_Dehalogenase"/>
    <property type="match status" value="1"/>
</dbReference>
<evidence type="ECO:0000313" key="13">
    <source>
        <dbReference type="Proteomes" id="UP000178951"/>
    </source>
</evidence>
<dbReference type="SMART" id="SM00831">
    <property type="entry name" value="Cation_ATPase_N"/>
    <property type="match status" value="1"/>
</dbReference>
<dbReference type="Pfam" id="PF00690">
    <property type="entry name" value="Cation_ATPase_N"/>
    <property type="match status" value="1"/>
</dbReference>
<evidence type="ECO:0000256" key="7">
    <source>
        <dbReference type="ARBA" id="ARBA00022967"/>
    </source>
</evidence>
<dbReference type="EMBL" id="MEUF01000012">
    <property type="protein sequence ID" value="OGC36562.1"/>
    <property type="molecule type" value="Genomic_DNA"/>
</dbReference>
<keyword evidence="8 10" id="KW-1133">Transmembrane helix</keyword>
<comment type="subcellular location">
    <subcellularLocation>
        <location evidence="1">Cell membrane</location>
        <topology evidence="1">Multi-pass membrane protein</topology>
    </subcellularLocation>
</comment>
<dbReference type="PRINTS" id="PR00119">
    <property type="entry name" value="CATATPASE"/>
</dbReference>
<evidence type="ECO:0000256" key="6">
    <source>
        <dbReference type="ARBA" id="ARBA00022840"/>
    </source>
</evidence>
<evidence type="ECO:0000256" key="1">
    <source>
        <dbReference type="ARBA" id="ARBA00004651"/>
    </source>
</evidence>
<name>A0A1F4TV68_UNCSA</name>
<feature type="transmembrane region" description="Helical" evidence="10">
    <location>
        <begin position="270"/>
        <end position="297"/>
    </location>
</feature>
<dbReference type="SUPFAM" id="SSF81665">
    <property type="entry name" value="Calcium ATPase, transmembrane domain M"/>
    <property type="match status" value="1"/>
</dbReference>
<dbReference type="SUPFAM" id="SSF56784">
    <property type="entry name" value="HAD-like"/>
    <property type="match status" value="1"/>
</dbReference>
<gene>
    <name evidence="12" type="ORF">A2311_05100</name>
</gene>
<dbReference type="FunFam" id="3.40.50.1000:FF:000083">
    <property type="entry name" value="Sodium/potassium-transporting ATPase subunit alpha"/>
    <property type="match status" value="1"/>
</dbReference>
<evidence type="ECO:0000313" key="12">
    <source>
        <dbReference type="EMBL" id="OGC36562.1"/>
    </source>
</evidence>
<dbReference type="Gene3D" id="3.40.50.1000">
    <property type="entry name" value="HAD superfamily/HAD-like"/>
    <property type="match status" value="1"/>
</dbReference>
<evidence type="ECO:0000259" key="11">
    <source>
        <dbReference type="SMART" id="SM00831"/>
    </source>
</evidence>
<dbReference type="GO" id="GO:0005524">
    <property type="term" value="F:ATP binding"/>
    <property type="evidence" value="ECO:0007669"/>
    <property type="project" value="UniProtKB-KW"/>
</dbReference>
<evidence type="ECO:0000256" key="10">
    <source>
        <dbReference type="SAM" id="Phobius"/>
    </source>
</evidence>
<dbReference type="InterPro" id="IPR023299">
    <property type="entry name" value="ATPase_P-typ_cyto_dom_N"/>
</dbReference>
<sequence length="646" mass="70864">MDEHSIPLKKLCQRLASSPDGLTSEEAIKRSVQFGYNLLEAKKQVSPIVRFLSQFTNFFALLLMAGSLISLLSEYLSPGKGNIYISIALGVVVVLNAVFTFIQEYHSEMVMAGFRKMLPERSSVLRDGSIHDINSKEIVPGDIICLKEGDKVPADARLVEENSLKVDHSSITGESEPQLRKLECTHGNILESRNMVFSGTFVLSGDGKALAYATGMHTEIGKIAALTKETKAVETPLHRELAYFIKVISAMSFSLGILFFVVNLPRGQHFIASLMFAMGLIVATVPEGLLPTVTLCLSIASKRMARKNALIKNLESVETLGSTTVICTDKTGTITQNRMSVNTLFVNCMEIHAYEKDVEAITGLQRLLQTMVLCNNARLAADKKFEGDPTETSLLHFSEKFISIEKLIEKGKRIHESPFDSKTKRMITTNVLDGRRTAYMKGAPEVVLAACKMIAVNNRARALGPKDRLHIAEFYKKLASRGERVLAFAYKDTKTDAPSMDSFVFIGLVGMLDPPREEVPGAIRKCRTAGIRVIMITGDYSLTAEAIARRVGIISHKKAHILTGEDLDNLGEAALQRELKRDNLIFARTSPKHKLRIVKALQSMGEVVTVTGDGVNDAPALKNADMGVAMGISGTEVAREASKMVL</sequence>
<dbReference type="InterPro" id="IPR036412">
    <property type="entry name" value="HAD-like_sf"/>
</dbReference>
<keyword evidence="6" id="KW-0067">ATP-binding</keyword>
<dbReference type="InterPro" id="IPR044492">
    <property type="entry name" value="P_typ_ATPase_HD_dom"/>
</dbReference>
<comment type="caution">
    <text evidence="12">The sequence shown here is derived from an EMBL/GenBank/DDBJ whole genome shotgun (WGS) entry which is preliminary data.</text>
</comment>
<dbReference type="GO" id="GO:1902600">
    <property type="term" value="P:proton transmembrane transport"/>
    <property type="evidence" value="ECO:0007669"/>
    <property type="project" value="TreeGrafter"/>
</dbReference>
<keyword evidence="7" id="KW-1278">Translocase</keyword>
<dbReference type="GO" id="GO:0019829">
    <property type="term" value="F:ATPase-coupled monoatomic cation transmembrane transporter activity"/>
    <property type="evidence" value="ECO:0007669"/>
    <property type="project" value="TreeGrafter"/>
</dbReference>
<evidence type="ECO:0000256" key="3">
    <source>
        <dbReference type="ARBA" id="ARBA00022475"/>
    </source>
</evidence>
<evidence type="ECO:0000256" key="8">
    <source>
        <dbReference type="ARBA" id="ARBA00022989"/>
    </source>
</evidence>
<reference evidence="12 13" key="1">
    <citation type="journal article" date="2016" name="Nat. Commun.">
        <title>Thousands of microbial genomes shed light on interconnected biogeochemical processes in an aquifer system.</title>
        <authorList>
            <person name="Anantharaman K."/>
            <person name="Brown C.T."/>
            <person name="Hug L.A."/>
            <person name="Sharon I."/>
            <person name="Castelle C.J."/>
            <person name="Probst A.J."/>
            <person name="Thomas B.C."/>
            <person name="Singh A."/>
            <person name="Wilkins M.J."/>
            <person name="Karaoz U."/>
            <person name="Brodie E.L."/>
            <person name="Williams K.H."/>
            <person name="Hubbard S.S."/>
            <person name="Banfield J.F."/>
        </authorList>
    </citation>
    <scope>NUCLEOTIDE SEQUENCE [LARGE SCALE GENOMIC DNA]</scope>
</reference>
<dbReference type="PROSITE" id="PS00154">
    <property type="entry name" value="ATPASE_E1_E2"/>
    <property type="match status" value="1"/>
</dbReference>
<accession>A0A1F4TV68</accession>
<keyword evidence="5" id="KW-0547">Nucleotide-binding</keyword>
<dbReference type="PRINTS" id="PR00121">
    <property type="entry name" value="NAKATPASE"/>
</dbReference>
<protein>
    <recommendedName>
        <fullName evidence="11">Cation-transporting P-type ATPase N-terminal domain-containing protein</fullName>
    </recommendedName>
</protein>
<feature type="transmembrane region" description="Helical" evidence="10">
    <location>
        <begin position="241"/>
        <end position="264"/>
    </location>
</feature>
<dbReference type="Pfam" id="PF13246">
    <property type="entry name" value="Cation_ATPase"/>
    <property type="match status" value="1"/>
</dbReference>
<dbReference type="PANTHER" id="PTHR43294:SF21">
    <property type="entry name" value="CATION TRANSPORTING ATPASE"/>
    <property type="match status" value="1"/>
</dbReference>
<dbReference type="Pfam" id="PF00122">
    <property type="entry name" value="E1-E2_ATPase"/>
    <property type="match status" value="1"/>
</dbReference>
<evidence type="ECO:0000256" key="5">
    <source>
        <dbReference type="ARBA" id="ARBA00022741"/>
    </source>
</evidence>